<evidence type="ECO:0000313" key="9">
    <source>
        <dbReference type="Proteomes" id="UP001075354"/>
    </source>
</evidence>
<dbReference type="GO" id="GO:0005765">
    <property type="term" value="C:lysosomal membrane"/>
    <property type="evidence" value="ECO:0007669"/>
    <property type="project" value="UniProtKB-SubCell"/>
</dbReference>
<comment type="caution">
    <text evidence="8">The sequence shown here is derived from an EMBL/GenBank/DDBJ whole genome shotgun (WGS) entry which is preliminary data.</text>
</comment>
<comment type="subcellular location">
    <subcellularLocation>
        <location evidence="1">Endomembrane system</location>
        <topology evidence="1">Multi-pass membrane protein</topology>
    </subcellularLocation>
    <subcellularLocation>
        <location evidence="7">Lysosome membrane</location>
        <topology evidence="7">Multi-pass membrane protein</topology>
    </subcellularLocation>
</comment>
<feature type="transmembrane region" description="Helical" evidence="7">
    <location>
        <begin position="369"/>
        <end position="389"/>
    </location>
</feature>
<dbReference type="GO" id="GO:0007040">
    <property type="term" value="P:lysosome organization"/>
    <property type="evidence" value="ECO:0007669"/>
    <property type="project" value="TreeGrafter"/>
</dbReference>
<feature type="transmembrane region" description="Helical" evidence="7">
    <location>
        <begin position="246"/>
        <end position="264"/>
    </location>
</feature>
<dbReference type="SUPFAM" id="SSF103473">
    <property type="entry name" value="MFS general substrate transporter"/>
    <property type="match status" value="1"/>
</dbReference>
<feature type="transmembrane region" description="Helical" evidence="7">
    <location>
        <begin position="434"/>
        <end position="454"/>
    </location>
</feature>
<keyword evidence="6 7" id="KW-0472">Membrane</keyword>
<dbReference type="Proteomes" id="UP001075354">
    <property type="component" value="Chromosome 9"/>
</dbReference>
<keyword evidence="7" id="KW-0458">Lysosome</keyword>
<dbReference type="PANTHER" id="PTHR10981:SF0">
    <property type="entry name" value="BATTENIN"/>
    <property type="match status" value="1"/>
</dbReference>
<protein>
    <recommendedName>
        <fullName evidence="7">Battenin</fullName>
    </recommendedName>
</protein>
<feature type="transmembrane region" description="Helical" evidence="7">
    <location>
        <begin position="214"/>
        <end position="234"/>
    </location>
</feature>
<keyword evidence="9" id="KW-1185">Reference proteome</keyword>
<feature type="transmembrane region" description="Helical" evidence="7">
    <location>
        <begin position="129"/>
        <end position="149"/>
    </location>
</feature>
<evidence type="ECO:0000256" key="3">
    <source>
        <dbReference type="ARBA" id="ARBA00022448"/>
    </source>
</evidence>
<accession>A0AAV7XDZ7</accession>
<feature type="transmembrane region" description="Helical" evidence="7">
    <location>
        <begin position="395"/>
        <end position="414"/>
    </location>
</feature>
<dbReference type="Pfam" id="PF02487">
    <property type="entry name" value="CLN3"/>
    <property type="match status" value="2"/>
</dbReference>
<dbReference type="PANTHER" id="PTHR10981">
    <property type="entry name" value="BATTENIN"/>
    <property type="match status" value="1"/>
</dbReference>
<dbReference type="GO" id="GO:0051453">
    <property type="term" value="P:regulation of intracellular pH"/>
    <property type="evidence" value="ECO:0007669"/>
    <property type="project" value="TreeGrafter"/>
</dbReference>
<dbReference type="InterPro" id="IPR003492">
    <property type="entry name" value="Battenin_disease_Cln3"/>
</dbReference>
<evidence type="ECO:0000256" key="4">
    <source>
        <dbReference type="ARBA" id="ARBA00022692"/>
    </source>
</evidence>
<dbReference type="InterPro" id="IPR036259">
    <property type="entry name" value="MFS_trans_sf"/>
</dbReference>
<evidence type="ECO:0000256" key="7">
    <source>
        <dbReference type="RuleBase" id="RU361113"/>
    </source>
</evidence>
<evidence type="ECO:0000256" key="2">
    <source>
        <dbReference type="ARBA" id="ARBA00007467"/>
    </source>
</evidence>
<sequence>MLFLQKVKQSAPPLFFSPHIVIEHVLPAAGAGDVEAATAAVTVTAAAVSKAASNGHPVLVVAHPPRASAATGCSSARAARLRVRAAFWILGLCNNYGYAVMLSAAYDILDKSFGLAEATPMPGPRQCNYLSTGAVLLADILPSLVVKSLSPFLPLWINLRVSSVVACSAAGFMLVAFAAELWVALAGVATMSLAQGLGETSMLSYTAFFKDKSVIAMWSSGTGAAGVLASVSYLGLTAVMKPRDALLIMNVAPVAVALAFWGLMVHPSIDDKAGRAANKALVRDGVPAFSSTASFVDKLGDIPPLFKYIVPLFAVYLFEYFINQGLYELLRYETEWLSLSQQYKMFQALYQIGVFVSRTSGGFVPVDRMWLLAVLQGLNVVYFTLEAVYQFSGSIWVVATVVFWEGLLGGFAYVRTFFCISTKVVPEKREFSMAMSAVADAVGISTAGLIAIPVHNLLCRLPAPTG</sequence>
<gene>
    <name evidence="8" type="ORF">ONE63_010469</name>
</gene>
<feature type="transmembrane region" description="Helical" evidence="7">
    <location>
        <begin position="305"/>
        <end position="322"/>
    </location>
</feature>
<dbReference type="EMBL" id="JAPTSV010000009">
    <property type="protein sequence ID" value="KAJ1523919.1"/>
    <property type="molecule type" value="Genomic_DNA"/>
</dbReference>
<keyword evidence="4 7" id="KW-0812">Transmembrane</keyword>
<comment type="similarity">
    <text evidence="2 7">Belongs to the battenin family.</text>
</comment>
<feature type="transmembrane region" description="Helical" evidence="7">
    <location>
        <begin position="85"/>
        <end position="109"/>
    </location>
</feature>
<evidence type="ECO:0000313" key="8">
    <source>
        <dbReference type="EMBL" id="KAJ1523919.1"/>
    </source>
</evidence>
<dbReference type="PRINTS" id="PR01315">
    <property type="entry name" value="BATTENIN"/>
</dbReference>
<dbReference type="GO" id="GO:0012505">
    <property type="term" value="C:endomembrane system"/>
    <property type="evidence" value="ECO:0007669"/>
    <property type="project" value="UniProtKB-SubCell"/>
</dbReference>
<evidence type="ECO:0000256" key="6">
    <source>
        <dbReference type="ARBA" id="ARBA00023136"/>
    </source>
</evidence>
<keyword evidence="5 7" id="KW-1133">Transmembrane helix</keyword>
<dbReference type="PIRSF" id="PIRSF015974">
    <property type="entry name" value="CLN3_BTN1"/>
    <property type="match status" value="1"/>
</dbReference>
<dbReference type="InterPro" id="IPR018460">
    <property type="entry name" value="Battenin_disease_Cln3_subgr"/>
</dbReference>
<dbReference type="AlphaFoldDB" id="A0AAV7XDZ7"/>
<reference evidence="8" key="1">
    <citation type="submission" date="2022-12" db="EMBL/GenBank/DDBJ databases">
        <title>Chromosome-level genome assembly of the bean flower thrips Megalurothrips usitatus.</title>
        <authorList>
            <person name="Ma L."/>
            <person name="Liu Q."/>
            <person name="Li H."/>
            <person name="Cai W."/>
        </authorList>
    </citation>
    <scope>NUCLEOTIDE SEQUENCE</scope>
    <source>
        <strain evidence="8">Cailab_2022a</strain>
    </source>
</reference>
<evidence type="ECO:0000256" key="5">
    <source>
        <dbReference type="ARBA" id="ARBA00022989"/>
    </source>
</evidence>
<evidence type="ECO:0000256" key="1">
    <source>
        <dbReference type="ARBA" id="ARBA00004127"/>
    </source>
</evidence>
<feature type="transmembrane region" description="Helical" evidence="7">
    <location>
        <begin position="161"/>
        <end position="194"/>
    </location>
</feature>
<keyword evidence="3" id="KW-0813">Transport</keyword>
<organism evidence="8 9">
    <name type="scientific">Megalurothrips usitatus</name>
    <name type="common">bean blossom thrips</name>
    <dbReference type="NCBI Taxonomy" id="439358"/>
    <lineage>
        <taxon>Eukaryota</taxon>
        <taxon>Metazoa</taxon>
        <taxon>Ecdysozoa</taxon>
        <taxon>Arthropoda</taxon>
        <taxon>Hexapoda</taxon>
        <taxon>Insecta</taxon>
        <taxon>Pterygota</taxon>
        <taxon>Neoptera</taxon>
        <taxon>Paraneoptera</taxon>
        <taxon>Thysanoptera</taxon>
        <taxon>Terebrantia</taxon>
        <taxon>Thripoidea</taxon>
        <taxon>Thripidae</taxon>
        <taxon>Megalurothrips</taxon>
    </lineage>
</organism>
<proteinExistence type="inferred from homology"/>
<name>A0AAV7XDZ7_9NEOP</name>